<keyword evidence="1" id="KW-1133">Transmembrane helix</keyword>
<keyword evidence="1" id="KW-0472">Membrane</keyword>
<proteinExistence type="predicted"/>
<dbReference type="AlphaFoldDB" id="A0A9P0HLX2"/>
<reference evidence="2" key="1">
    <citation type="submission" date="2022-01" db="EMBL/GenBank/DDBJ databases">
        <authorList>
            <person name="King R."/>
        </authorList>
    </citation>
    <scope>NUCLEOTIDE SEQUENCE</scope>
</reference>
<evidence type="ECO:0000313" key="3">
    <source>
        <dbReference type="Proteomes" id="UP001152798"/>
    </source>
</evidence>
<organism evidence="2 3">
    <name type="scientific">Nezara viridula</name>
    <name type="common">Southern green stink bug</name>
    <name type="synonym">Cimex viridulus</name>
    <dbReference type="NCBI Taxonomy" id="85310"/>
    <lineage>
        <taxon>Eukaryota</taxon>
        <taxon>Metazoa</taxon>
        <taxon>Ecdysozoa</taxon>
        <taxon>Arthropoda</taxon>
        <taxon>Hexapoda</taxon>
        <taxon>Insecta</taxon>
        <taxon>Pterygota</taxon>
        <taxon>Neoptera</taxon>
        <taxon>Paraneoptera</taxon>
        <taxon>Hemiptera</taxon>
        <taxon>Heteroptera</taxon>
        <taxon>Panheteroptera</taxon>
        <taxon>Pentatomomorpha</taxon>
        <taxon>Pentatomoidea</taxon>
        <taxon>Pentatomidae</taxon>
        <taxon>Pentatominae</taxon>
        <taxon>Nezara</taxon>
    </lineage>
</organism>
<name>A0A9P0HLX2_NEZVI</name>
<evidence type="ECO:0000313" key="2">
    <source>
        <dbReference type="EMBL" id="CAH1405105.1"/>
    </source>
</evidence>
<feature type="transmembrane region" description="Helical" evidence="1">
    <location>
        <begin position="30"/>
        <end position="47"/>
    </location>
</feature>
<keyword evidence="1" id="KW-0812">Transmembrane</keyword>
<sequence length="83" mass="9062">MTQEAGMSYNLCDRCPWPPKSGRDRGDAKGISGGSIALSVFPLLAIIPLKISHYRPPKIMAAILLSAVDVRFGITMSDFLKLR</sequence>
<keyword evidence="3" id="KW-1185">Reference proteome</keyword>
<dbReference type="Proteomes" id="UP001152798">
    <property type="component" value="Chromosome 6"/>
</dbReference>
<evidence type="ECO:0000256" key="1">
    <source>
        <dbReference type="SAM" id="Phobius"/>
    </source>
</evidence>
<accession>A0A9P0HLX2</accession>
<protein>
    <submittedName>
        <fullName evidence="2">Uncharacterized protein</fullName>
    </submittedName>
</protein>
<dbReference type="OrthoDB" id="10348533at2759"/>
<dbReference type="EMBL" id="OV725082">
    <property type="protein sequence ID" value="CAH1405105.1"/>
    <property type="molecule type" value="Genomic_DNA"/>
</dbReference>
<gene>
    <name evidence="2" type="ORF">NEZAVI_LOCUS13390</name>
</gene>